<proteinExistence type="predicted"/>
<dbReference type="PROSITE" id="PS51257">
    <property type="entry name" value="PROKAR_LIPOPROTEIN"/>
    <property type="match status" value="1"/>
</dbReference>
<feature type="chain" id="PRO_5013291095" evidence="1">
    <location>
        <begin position="21"/>
        <end position="215"/>
    </location>
</feature>
<reference evidence="3" key="1">
    <citation type="submission" date="2016-11" db="EMBL/GenBank/DDBJ databases">
        <authorList>
            <person name="Varghese N."/>
            <person name="Submissions S."/>
        </authorList>
    </citation>
    <scope>NUCLEOTIDE SEQUENCE [LARGE SCALE GENOMIC DNA]</scope>
    <source>
        <strain evidence="3">DSM 25330</strain>
    </source>
</reference>
<feature type="signal peptide" evidence="1">
    <location>
        <begin position="1"/>
        <end position="20"/>
    </location>
</feature>
<keyword evidence="1" id="KW-0732">Signal</keyword>
<evidence type="ECO:0000313" key="3">
    <source>
        <dbReference type="Proteomes" id="UP000184522"/>
    </source>
</evidence>
<dbReference type="AlphaFoldDB" id="A0A1M5SAT1"/>
<dbReference type="Proteomes" id="UP000184522">
    <property type="component" value="Unassembled WGS sequence"/>
</dbReference>
<sequence length="215" mass="23972">MPNKHVTLFAVLLISFSCFSQQLYLELGTTISSFDYENSQGQPLDNLLSISKTYYGMGYRQSINPNKTLFLSLGATYNNYGAIGSENSVDNFFQWDVSYLGLKAGMSIQLFQLRDLYFFANVSVSPEIMVRGNQTINSSVFNLVGNEEFNNTIVFFRGGLEMQYPVSKYAAISAVYNYGKTTLANSGSTQEKLGLNAHQFGIGFIINLPNCNCDF</sequence>
<dbReference type="STRING" id="1089305.SAMN05444148_1816"/>
<accession>A0A1M5SAT1</accession>
<organism evidence="2 3">
    <name type="scientific">Winogradskyella jejuensis</name>
    <dbReference type="NCBI Taxonomy" id="1089305"/>
    <lineage>
        <taxon>Bacteria</taxon>
        <taxon>Pseudomonadati</taxon>
        <taxon>Bacteroidota</taxon>
        <taxon>Flavobacteriia</taxon>
        <taxon>Flavobacteriales</taxon>
        <taxon>Flavobacteriaceae</taxon>
        <taxon>Winogradskyella</taxon>
    </lineage>
</organism>
<evidence type="ECO:0000313" key="2">
    <source>
        <dbReference type="EMBL" id="SHH35540.1"/>
    </source>
</evidence>
<evidence type="ECO:0000256" key="1">
    <source>
        <dbReference type="SAM" id="SignalP"/>
    </source>
</evidence>
<name>A0A1M5SAT1_9FLAO</name>
<dbReference type="OrthoDB" id="1422914at2"/>
<protein>
    <submittedName>
        <fullName evidence="2">Outer membrane protein beta-barrel domain-containing protein</fullName>
    </submittedName>
</protein>
<keyword evidence="3" id="KW-1185">Reference proteome</keyword>
<gene>
    <name evidence="2" type="ORF">SAMN05444148_1816</name>
</gene>
<dbReference type="RefSeq" id="WP_073085673.1">
    <property type="nucleotide sequence ID" value="NZ_FQWS01000002.1"/>
</dbReference>
<dbReference type="EMBL" id="FQWS01000002">
    <property type="protein sequence ID" value="SHH35540.1"/>
    <property type="molecule type" value="Genomic_DNA"/>
</dbReference>